<accession>A0A7D5VBH9</accession>
<protein>
    <submittedName>
        <fullName evidence="2">Phosphotransferase</fullName>
    </submittedName>
</protein>
<keyword evidence="2" id="KW-0808">Transferase</keyword>
<dbReference type="PANTHER" id="PTHR21310">
    <property type="entry name" value="AMINOGLYCOSIDE PHOSPHOTRANSFERASE-RELATED-RELATED"/>
    <property type="match status" value="1"/>
</dbReference>
<dbReference type="GO" id="GO:0016740">
    <property type="term" value="F:transferase activity"/>
    <property type="evidence" value="ECO:0007669"/>
    <property type="project" value="UniProtKB-KW"/>
</dbReference>
<evidence type="ECO:0000313" key="3">
    <source>
        <dbReference type="Proteomes" id="UP000510822"/>
    </source>
</evidence>
<dbReference type="Proteomes" id="UP000510822">
    <property type="component" value="Chromosome"/>
</dbReference>
<sequence>MFILEQGQVERLCQSYLGGNATSVEKITGFQADVYLVQVGRLRAVLKCYRQPHQAQREAQALNQLRQYVHGLALPEVIAVHQPGQPGEALILTYIHGAPASHELESPIEVDRFADDFVDWLRGLHAISCEKGFQDEAGQWYSQFAEAYQADLHARVAWLNGAAAAQWISKPLREDLIELAGKFNQLPLSNRQTSSIIHGDAHAANFLVDPDSHRLCGVIDPGMVRFSHCELDLVQLDTVRPDLKLLGNYLNKSDFDAGIRLRLSFFEVFSDIRQIAQTGVCDESTLLRKISKVQRLLDAAALASAV</sequence>
<evidence type="ECO:0000259" key="1">
    <source>
        <dbReference type="Pfam" id="PF01636"/>
    </source>
</evidence>
<dbReference type="RefSeq" id="WP_180306401.1">
    <property type="nucleotide sequence ID" value="NZ_CP058952.1"/>
</dbReference>
<proteinExistence type="predicted"/>
<dbReference type="InterPro" id="IPR051678">
    <property type="entry name" value="AGP_Transferase"/>
</dbReference>
<dbReference type="EMBL" id="CP058952">
    <property type="protein sequence ID" value="QLI82320.1"/>
    <property type="molecule type" value="Genomic_DNA"/>
</dbReference>
<dbReference type="Gene3D" id="3.90.1200.10">
    <property type="match status" value="1"/>
</dbReference>
<dbReference type="Pfam" id="PF01636">
    <property type="entry name" value="APH"/>
    <property type="match status" value="1"/>
</dbReference>
<dbReference type="InterPro" id="IPR002575">
    <property type="entry name" value="Aminoglycoside_PTrfase"/>
</dbReference>
<dbReference type="SUPFAM" id="SSF56112">
    <property type="entry name" value="Protein kinase-like (PK-like)"/>
    <property type="match status" value="1"/>
</dbReference>
<keyword evidence="3" id="KW-1185">Reference proteome</keyword>
<dbReference type="KEGG" id="cfon:HZU75_12745"/>
<organism evidence="2 3">
    <name type="scientific">Chitinibacter fontanus</name>
    <dbReference type="NCBI Taxonomy" id="1737446"/>
    <lineage>
        <taxon>Bacteria</taxon>
        <taxon>Pseudomonadati</taxon>
        <taxon>Pseudomonadota</taxon>
        <taxon>Betaproteobacteria</taxon>
        <taxon>Neisseriales</taxon>
        <taxon>Chitinibacteraceae</taxon>
        <taxon>Chitinibacter</taxon>
    </lineage>
</organism>
<evidence type="ECO:0000313" key="2">
    <source>
        <dbReference type="EMBL" id="QLI82320.1"/>
    </source>
</evidence>
<feature type="domain" description="Aminoglycoside phosphotransferase" evidence="1">
    <location>
        <begin position="29"/>
        <end position="234"/>
    </location>
</feature>
<dbReference type="AlphaFoldDB" id="A0A7D5VBH9"/>
<reference evidence="2 3" key="1">
    <citation type="journal article" date="2016" name="Int. J. Syst. Evol. Microbiol.">
        <title>Chitinibacter fontanus sp. nov., isolated from a spring.</title>
        <authorList>
            <person name="Sheu S.Y."/>
            <person name="Li Y.S."/>
            <person name="Young C.C."/>
            <person name="Chen W.M."/>
        </authorList>
    </citation>
    <scope>NUCLEOTIDE SEQUENCE [LARGE SCALE GENOMIC DNA]</scope>
    <source>
        <strain evidence="2 3">STM-7</strain>
    </source>
</reference>
<dbReference type="InterPro" id="IPR011009">
    <property type="entry name" value="Kinase-like_dom_sf"/>
</dbReference>
<gene>
    <name evidence="2" type="ORF">HZU75_12745</name>
</gene>
<name>A0A7D5VBH9_9NEIS</name>